<protein>
    <submittedName>
        <fullName evidence="8">RagB/SusD family nutrient uptake outer membrane protein</fullName>
    </submittedName>
</protein>
<keyword evidence="3" id="KW-0732">Signal</keyword>
<keyword evidence="9" id="KW-1185">Reference proteome</keyword>
<reference evidence="8 9" key="1">
    <citation type="submission" date="2020-04" db="EMBL/GenBank/DDBJ databases">
        <title>Hymenobacter polaris sp. nov., isolated from Arctic soil.</title>
        <authorList>
            <person name="Dahal R.H."/>
        </authorList>
    </citation>
    <scope>NUCLEOTIDE SEQUENCE [LARGE SCALE GENOMIC DNA]</scope>
    <source>
        <strain evidence="8 9">RP-2-7</strain>
    </source>
</reference>
<name>A0A7Y0FM00_9BACT</name>
<comment type="similarity">
    <text evidence="2">Belongs to the SusD family.</text>
</comment>
<dbReference type="Pfam" id="PF07980">
    <property type="entry name" value="SusD_RagB"/>
    <property type="match status" value="1"/>
</dbReference>
<dbReference type="Proteomes" id="UP000559626">
    <property type="component" value="Unassembled WGS sequence"/>
</dbReference>
<evidence type="ECO:0000259" key="6">
    <source>
        <dbReference type="Pfam" id="PF07980"/>
    </source>
</evidence>
<dbReference type="AlphaFoldDB" id="A0A7Y0FM00"/>
<dbReference type="RefSeq" id="WP_169530229.1">
    <property type="nucleotide sequence ID" value="NZ_JABBGH010000001.1"/>
</dbReference>
<keyword evidence="5" id="KW-0998">Cell outer membrane</keyword>
<organism evidence="8 9">
    <name type="scientific">Hymenobacter polaris</name>
    <dbReference type="NCBI Taxonomy" id="2682546"/>
    <lineage>
        <taxon>Bacteria</taxon>
        <taxon>Pseudomonadati</taxon>
        <taxon>Bacteroidota</taxon>
        <taxon>Cytophagia</taxon>
        <taxon>Cytophagales</taxon>
        <taxon>Hymenobacteraceae</taxon>
        <taxon>Hymenobacter</taxon>
    </lineage>
</organism>
<sequence>MNRHFRHTLLLGLGLGLGLGACQKLDLPPTDRPTDATFWTQPSDAANVLTTAYENLYNSEYFFFNETLSDNAYNKSDVNGSNARNIAEGAYGTNQARVTNEWGYHYSGIRKCNQVLANIDKISTLDAGLKARYIAEARALRAYQYFQLMTWYGDVPLITTEISVTDAAGLARNPRAEVLDFVLKELDAAAADLPVNTAYAAEDRGRFTKGAALAVKARVLLYEGRWADVVTATDQLMGGTVGTYSLFSSYAGVFAPGNEGNSEVILDLQYLYPSRTYSEQRFFIPRTEGKLICAIAPTQELVNDYVMANGKAITESGSGYNEATPYVGRDPRFAATIVYDGYKWQRPDGSSILIRTVPGTGDNSIDRADASPTGYYVAKYFDPTADANLNSGLNLILVRYADVLLMRAEAKNELGQLTSAEWDRTIGALRRRAGFTDGAALAFPGGDKAALQTIVRRERRTELAMEGTRIFDLRRWRTAQTALTGYAHGIKAGDPNVDGGYLRVDQRTFDPAKHYLWPVPQRERDINPNLSQNPGW</sequence>
<dbReference type="EMBL" id="JABBGH010000001">
    <property type="protein sequence ID" value="NML64966.1"/>
    <property type="molecule type" value="Genomic_DNA"/>
</dbReference>
<dbReference type="InterPro" id="IPR011990">
    <property type="entry name" value="TPR-like_helical_dom_sf"/>
</dbReference>
<dbReference type="SUPFAM" id="SSF48452">
    <property type="entry name" value="TPR-like"/>
    <property type="match status" value="1"/>
</dbReference>
<gene>
    <name evidence="8" type="ORF">HHL22_07080</name>
</gene>
<dbReference type="Gene3D" id="1.25.40.390">
    <property type="match status" value="1"/>
</dbReference>
<keyword evidence="4" id="KW-0472">Membrane</keyword>
<accession>A0A7Y0FM00</accession>
<feature type="domain" description="SusD-like N-terminal" evidence="7">
    <location>
        <begin position="45"/>
        <end position="221"/>
    </location>
</feature>
<proteinExistence type="inferred from homology"/>
<evidence type="ECO:0000256" key="3">
    <source>
        <dbReference type="ARBA" id="ARBA00022729"/>
    </source>
</evidence>
<dbReference type="InterPro" id="IPR012944">
    <property type="entry name" value="SusD_RagB_dom"/>
</dbReference>
<comment type="caution">
    <text evidence="8">The sequence shown here is derived from an EMBL/GenBank/DDBJ whole genome shotgun (WGS) entry which is preliminary data.</text>
</comment>
<evidence type="ECO:0000313" key="8">
    <source>
        <dbReference type="EMBL" id="NML64966.1"/>
    </source>
</evidence>
<dbReference type="Pfam" id="PF14322">
    <property type="entry name" value="SusD-like_3"/>
    <property type="match status" value="1"/>
</dbReference>
<evidence type="ECO:0000256" key="4">
    <source>
        <dbReference type="ARBA" id="ARBA00023136"/>
    </source>
</evidence>
<evidence type="ECO:0000256" key="2">
    <source>
        <dbReference type="ARBA" id="ARBA00006275"/>
    </source>
</evidence>
<comment type="subcellular location">
    <subcellularLocation>
        <location evidence="1">Cell outer membrane</location>
    </subcellularLocation>
</comment>
<evidence type="ECO:0000256" key="1">
    <source>
        <dbReference type="ARBA" id="ARBA00004442"/>
    </source>
</evidence>
<dbReference type="GO" id="GO:0009279">
    <property type="term" value="C:cell outer membrane"/>
    <property type="evidence" value="ECO:0007669"/>
    <property type="project" value="UniProtKB-SubCell"/>
</dbReference>
<evidence type="ECO:0000259" key="7">
    <source>
        <dbReference type="Pfam" id="PF14322"/>
    </source>
</evidence>
<evidence type="ECO:0000256" key="5">
    <source>
        <dbReference type="ARBA" id="ARBA00023237"/>
    </source>
</evidence>
<feature type="domain" description="RagB/SusD" evidence="6">
    <location>
        <begin position="285"/>
        <end position="536"/>
    </location>
</feature>
<dbReference type="CDD" id="cd08977">
    <property type="entry name" value="SusD"/>
    <property type="match status" value="1"/>
</dbReference>
<dbReference type="PROSITE" id="PS51257">
    <property type="entry name" value="PROKAR_LIPOPROTEIN"/>
    <property type="match status" value="1"/>
</dbReference>
<dbReference type="InterPro" id="IPR033985">
    <property type="entry name" value="SusD-like_N"/>
</dbReference>
<evidence type="ECO:0000313" key="9">
    <source>
        <dbReference type="Proteomes" id="UP000559626"/>
    </source>
</evidence>